<protein>
    <submittedName>
        <fullName evidence="1">Uncharacterized protein</fullName>
    </submittedName>
</protein>
<gene>
    <name evidence="1" type="ORF">GN277_06490</name>
</gene>
<dbReference type="RefSeq" id="WP_159750353.1">
    <property type="nucleotide sequence ID" value="NZ_WUQX01000001.1"/>
</dbReference>
<dbReference type="EMBL" id="WUQX01000001">
    <property type="protein sequence ID" value="MXP75038.1"/>
    <property type="molecule type" value="Genomic_DNA"/>
</dbReference>
<organism evidence="1 2">
    <name type="scientific">Sporofaciens musculi</name>
    <dbReference type="NCBI Taxonomy" id="2681861"/>
    <lineage>
        <taxon>Bacteria</taxon>
        <taxon>Bacillati</taxon>
        <taxon>Bacillota</taxon>
        <taxon>Clostridia</taxon>
        <taxon>Lachnospirales</taxon>
        <taxon>Lachnospiraceae</taxon>
        <taxon>Sporofaciens</taxon>
    </lineage>
</organism>
<name>A0A7X3MER6_9FIRM</name>
<evidence type="ECO:0000313" key="1">
    <source>
        <dbReference type="EMBL" id="MXP75038.1"/>
    </source>
</evidence>
<dbReference type="InterPro" id="IPR053913">
    <property type="entry name" value="NADAR-DarT1"/>
</dbReference>
<dbReference type="Proteomes" id="UP000460412">
    <property type="component" value="Unassembled WGS sequence"/>
</dbReference>
<sequence length="212" mass="24456">MAKRPAFFIRQGKVISEMYSFEWYSGFAVSQKQKSIKSLHNAIIKADVNAKPLEISTKSQETIGIKLSAFNLKINNNTLENVFQSAKVFENGGPYLDLLDMPPKEAKRDERLHKSGSLKAFRYQNEDFPLIPQTVFYDFIYITAIKKSFTTDEINAILSYNYFTDIEFNPTKSINTQARSAAILKLIVDEYGYLPSFSKEDFIQYHKEHISY</sequence>
<reference evidence="1 2" key="1">
    <citation type="submission" date="2019-12" db="EMBL/GenBank/DDBJ databases">
        <title>Sporaefaciens musculi gen. nov., sp. nov., a novel bacterium isolated from the caecum of an obese mouse.</title>
        <authorList>
            <person name="Rasmussen T.S."/>
            <person name="Streidl T."/>
            <person name="Hitch T.C.A."/>
            <person name="Wortmann E."/>
            <person name="Deptula P."/>
            <person name="Hansen M."/>
            <person name="Nielsen D.S."/>
            <person name="Clavel T."/>
            <person name="Vogensen F.K."/>
        </authorList>
    </citation>
    <scope>NUCLEOTIDE SEQUENCE [LARGE SCALE GENOMIC DNA]</scope>
    <source>
        <strain evidence="1 2">WCA-9-b2</strain>
    </source>
</reference>
<dbReference type="AlphaFoldDB" id="A0A7X3MER6"/>
<evidence type="ECO:0000313" key="2">
    <source>
        <dbReference type="Proteomes" id="UP000460412"/>
    </source>
</evidence>
<proteinExistence type="predicted"/>
<dbReference type="Pfam" id="PF22397">
    <property type="entry name" value="NADAR-DarT1"/>
    <property type="match status" value="1"/>
</dbReference>
<accession>A0A7X3MER6</accession>
<comment type="caution">
    <text evidence="1">The sequence shown here is derived from an EMBL/GenBank/DDBJ whole genome shotgun (WGS) entry which is preliminary data.</text>
</comment>
<keyword evidence="2" id="KW-1185">Reference proteome</keyword>